<dbReference type="GO" id="GO:0020037">
    <property type="term" value="F:heme binding"/>
    <property type="evidence" value="ECO:0007669"/>
    <property type="project" value="InterPro"/>
</dbReference>
<sequence length="205" mass="21945">MPLSEGFFRRPRRVIGAQSWRSSMKTKEEGAVGTPQIRAPRTTEQLIAGAASAHAHRASRRRGRSAVLAALPPEIAGNRPSLIDRNLTRGARLLLPAGQVVAAHMGAPVLSDDDLGLPDGGAAPLWYYILKEASVLGDGGRHLGPVGGRIVAEVFIGLLQQDASSYLRNQPTWRPFLPSVVEHDFTVPDLIAMSGHGLEETNLPG</sequence>
<comment type="caution">
    <text evidence="1">The sequence shown here is derived from an EMBL/GenBank/DDBJ whole genome shotgun (WGS) entry which is preliminary data.</text>
</comment>
<name>A0A2P8GZM7_9MICO</name>
<dbReference type="EMBL" id="PYAU01000001">
    <property type="protein sequence ID" value="PSL39409.1"/>
    <property type="molecule type" value="Genomic_DNA"/>
</dbReference>
<dbReference type="GO" id="GO:0006979">
    <property type="term" value="P:response to oxidative stress"/>
    <property type="evidence" value="ECO:0007669"/>
    <property type="project" value="InterPro"/>
</dbReference>
<protein>
    <submittedName>
        <fullName evidence="1">Uncharacterized protein</fullName>
    </submittedName>
</protein>
<proteinExistence type="predicted"/>
<organism evidence="1 2">
    <name type="scientific">Labedella gwakjiensis</name>
    <dbReference type="NCBI Taxonomy" id="390269"/>
    <lineage>
        <taxon>Bacteria</taxon>
        <taxon>Bacillati</taxon>
        <taxon>Actinomycetota</taxon>
        <taxon>Actinomycetes</taxon>
        <taxon>Micrococcales</taxon>
        <taxon>Microbacteriaceae</taxon>
        <taxon>Labedella</taxon>
    </lineage>
</organism>
<reference evidence="1 2" key="1">
    <citation type="submission" date="2018-03" db="EMBL/GenBank/DDBJ databases">
        <title>Genomic Encyclopedia of Archaeal and Bacterial Type Strains, Phase II (KMG-II): from individual species to whole genera.</title>
        <authorList>
            <person name="Goeker M."/>
        </authorList>
    </citation>
    <scope>NUCLEOTIDE SEQUENCE [LARGE SCALE GENOMIC DNA]</scope>
    <source>
        <strain evidence="1 2">DSM 21548</strain>
    </source>
</reference>
<dbReference type="SUPFAM" id="SSF48113">
    <property type="entry name" value="Heme-dependent peroxidases"/>
    <property type="match status" value="1"/>
</dbReference>
<dbReference type="Proteomes" id="UP000241203">
    <property type="component" value="Unassembled WGS sequence"/>
</dbReference>
<gene>
    <name evidence="1" type="ORF">CLV49_3045</name>
</gene>
<dbReference type="AlphaFoldDB" id="A0A2P8GZM7"/>
<dbReference type="InterPro" id="IPR010255">
    <property type="entry name" value="Haem_peroxidase_sf"/>
</dbReference>
<dbReference type="GO" id="GO:0004601">
    <property type="term" value="F:peroxidase activity"/>
    <property type="evidence" value="ECO:0007669"/>
    <property type="project" value="InterPro"/>
</dbReference>
<evidence type="ECO:0000313" key="2">
    <source>
        <dbReference type="Proteomes" id="UP000241203"/>
    </source>
</evidence>
<accession>A0A2P8GZM7</accession>
<evidence type="ECO:0000313" key="1">
    <source>
        <dbReference type="EMBL" id="PSL39409.1"/>
    </source>
</evidence>